<dbReference type="EMBL" id="MHPE01000050">
    <property type="protein sequence ID" value="OGZ75356.1"/>
    <property type="molecule type" value="Genomic_DNA"/>
</dbReference>
<dbReference type="Gene3D" id="3.40.50.1010">
    <property type="entry name" value="5'-nuclease"/>
    <property type="match status" value="1"/>
</dbReference>
<evidence type="ECO:0000313" key="3">
    <source>
        <dbReference type="Proteomes" id="UP000178632"/>
    </source>
</evidence>
<comment type="caution">
    <text evidence="2">The sequence shown here is derived from an EMBL/GenBank/DDBJ whole genome shotgun (WGS) entry which is preliminary data.</text>
</comment>
<reference evidence="2 3" key="1">
    <citation type="journal article" date="2016" name="Nat. Commun.">
        <title>Thousands of microbial genomes shed light on interconnected biogeochemical processes in an aquifer system.</title>
        <authorList>
            <person name="Anantharaman K."/>
            <person name="Brown C.T."/>
            <person name="Hug L.A."/>
            <person name="Sharon I."/>
            <person name="Castelle C.J."/>
            <person name="Probst A.J."/>
            <person name="Thomas B.C."/>
            <person name="Singh A."/>
            <person name="Wilkins M.J."/>
            <person name="Karaoz U."/>
            <person name="Brodie E.L."/>
            <person name="Williams K.H."/>
            <person name="Hubbard S.S."/>
            <person name="Banfield J.F."/>
        </authorList>
    </citation>
    <scope>NUCLEOTIDE SEQUENCE [LARGE SCALE GENOMIC DNA]</scope>
</reference>
<dbReference type="InterPro" id="IPR047140">
    <property type="entry name" value="LabA"/>
</dbReference>
<dbReference type="Proteomes" id="UP000178632">
    <property type="component" value="Unassembled WGS sequence"/>
</dbReference>
<dbReference type="PANTHER" id="PTHR35458">
    <property type="entry name" value="SLR0755 PROTEIN"/>
    <property type="match status" value="1"/>
</dbReference>
<protein>
    <recommendedName>
        <fullName evidence="1">NYN domain-containing protein</fullName>
    </recommendedName>
</protein>
<organism evidence="2 3">
    <name type="scientific">Candidatus Staskawiczbacteria bacterium RIFCSPLOWO2_12_FULL_37_15</name>
    <dbReference type="NCBI Taxonomy" id="1802218"/>
    <lineage>
        <taxon>Bacteria</taxon>
        <taxon>Candidatus Staskawicziibacteriota</taxon>
    </lineage>
</organism>
<feature type="domain" description="NYN" evidence="1">
    <location>
        <begin position="17"/>
        <end position="149"/>
    </location>
</feature>
<evidence type="ECO:0000259" key="1">
    <source>
        <dbReference type="Pfam" id="PF01936"/>
    </source>
</evidence>
<dbReference type="AlphaFoldDB" id="A0A1G2IKN6"/>
<proteinExistence type="predicted"/>
<sequence length="174" mass="20453">MVKNNHRMIPKENNFAYIDGQNLNLGVRSMGWILDMRRFKIYLKEKYDVSKTYIFIGFVAENQRMYNAFQEYGYTLVFKPVIDDKEPKGNIDADLVLRAMIDFHESKFDKAVILTSDGDFYSLVDYFYSKEKLKNVISPCSKTCSSLLKKTAKEKLMFLDNLKEKLEYKRKSTA</sequence>
<accession>A0A1G2IKN6</accession>
<evidence type="ECO:0000313" key="2">
    <source>
        <dbReference type="EMBL" id="OGZ75356.1"/>
    </source>
</evidence>
<name>A0A1G2IKN6_9BACT</name>
<gene>
    <name evidence="2" type="ORF">A3G45_02860</name>
</gene>
<dbReference type="InterPro" id="IPR021139">
    <property type="entry name" value="NYN"/>
</dbReference>
<dbReference type="Pfam" id="PF01936">
    <property type="entry name" value="NYN"/>
    <property type="match status" value="1"/>
</dbReference>
<dbReference type="GO" id="GO:0004540">
    <property type="term" value="F:RNA nuclease activity"/>
    <property type="evidence" value="ECO:0007669"/>
    <property type="project" value="InterPro"/>
</dbReference>
<dbReference type="PANTHER" id="PTHR35458:SF2">
    <property type="entry name" value="SLR0755 PROTEIN"/>
    <property type="match status" value="1"/>
</dbReference>